<reference evidence="2" key="1">
    <citation type="submission" date="2018-05" db="EMBL/GenBank/DDBJ databases">
        <authorList>
            <person name="Lanie J.A."/>
            <person name="Ng W.-L."/>
            <person name="Kazmierczak K.M."/>
            <person name="Andrzejewski T.M."/>
            <person name="Davidsen T.M."/>
            <person name="Wayne K.J."/>
            <person name="Tettelin H."/>
            <person name="Glass J.I."/>
            <person name="Rusch D."/>
            <person name="Podicherti R."/>
            <person name="Tsui H.-C.T."/>
            <person name="Winkler M.E."/>
        </authorList>
    </citation>
    <scope>NUCLEOTIDE SEQUENCE</scope>
</reference>
<accession>A0A382FE37</accession>
<dbReference type="InterPro" id="IPR036928">
    <property type="entry name" value="AS_sf"/>
</dbReference>
<dbReference type="Gene3D" id="3.90.1300.10">
    <property type="entry name" value="Amidase signature (AS) domain"/>
    <property type="match status" value="1"/>
</dbReference>
<dbReference type="InterPro" id="IPR023631">
    <property type="entry name" value="Amidase_dom"/>
</dbReference>
<dbReference type="AlphaFoldDB" id="A0A382FE37"/>
<sequence>KTNATLTNKEPSLDNLESITFQMVAEGEKVSSFDQTLSMGMAGHMSLEFGHFFEEWDLLLSPTFIQGTPKIGSPLTLNSKCTLDEWFEEASRFIPGTPIANMTGLPAISIPCAIGPGGLPLGMHFFSGMGKERILIDIARQLEESDPWIDRHPSIYVISKD</sequence>
<feature type="non-terminal residue" evidence="2">
    <location>
        <position position="1"/>
    </location>
</feature>
<organism evidence="2">
    <name type="scientific">marine metagenome</name>
    <dbReference type="NCBI Taxonomy" id="408172"/>
    <lineage>
        <taxon>unclassified sequences</taxon>
        <taxon>metagenomes</taxon>
        <taxon>ecological metagenomes</taxon>
    </lineage>
</organism>
<evidence type="ECO:0000259" key="1">
    <source>
        <dbReference type="Pfam" id="PF01425"/>
    </source>
</evidence>
<dbReference type="SUPFAM" id="SSF75304">
    <property type="entry name" value="Amidase signature (AS) enzymes"/>
    <property type="match status" value="1"/>
</dbReference>
<dbReference type="Pfam" id="PF01425">
    <property type="entry name" value="Amidase"/>
    <property type="match status" value="1"/>
</dbReference>
<evidence type="ECO:0000313" key="2">
    <source>
        <dbReference type="EMBL" id="SVB60473.1"/>
    </source>
</evidence>
<proteinExistence type="predicted"/>
<protein>
    <recommendedName>
        <fullName evidence="1">Amidase domain-containing protein</fullName>
    </recommendedName>
</protein>
<name>A0A382FE37_9ZZZZ</name>
<feature type="domain" description="Amidase" evidence="1">
    <location>
        <begin position="36"/>
        <end position="133"/>
    </location>
</feature>
<gene>
    <name evidence="2" type="ORF">METZ01_LOCUS213327</name>
</gene>
<dbReference type="EMBL" id="UINC01049109">
    <property type="protein sequence ID" value="SVB60473.1"/>
    <property type="molecule type" value="Genomic_DNA"/>
</dbReference>